<accession>A0ABQ4DTL9</accession>
<evidence type="ECO:0000313" key="4">
    <source>
        <dbReference type="Proteomes" id="UP000646749"/>
    </source>
</evidence>
<dbReference type="SUPFAM" id="SSF56601">
    <property type="entry name" value="beta-lactamase/transpeptidase-like"/>
    <property type="match status" value="1"/>
</dbReference>
<proteinExistence type="predicted"/>
<dbReference type="PROSITE" id="PS51257">
    <property type="entry name" value="PROKAR_LIPOPROTEIN"/>
    <property type="match status" value="1"/>
</dbReference>
<sequence length="562" mass="57069">MTKHFRLMVVAISLAALAACTAESGPSESGSSSPAAGAHCDGRVDAALGAWARAGFSGSIAISTGGRFDCLASYGSAEDAAGTPNTVDTVFSIGSVTKAFTAASVFRLVDDRKLALDDRVGSILPELTGPVAGVTVRQLLLHTSGLNGTHGTDHKPLDRVGALSAIGGLKLAFAPGTGYVYSNAGYTLLALVIEKVSGQSYRDYTMATTLPLPDGRIAGGFWDGEPAAPGPRAVGRLDGGRTGESGSFAGPHWAVDGNGGLAMTTRDLAAWTHALFTGRLVSAAAVRAIGTPGHDLGKGRSETPGWVAYDASVYGKPFLATAGGGGDIGHNAVLVWVPEGERVIAMASNRPEVTAEKLLEKLGPALLAGGPLPTPSPPPGGTAPAATVGKYRLGTGGGFEVTAAGNQMSISASGADAVSALFPPRGVPADELRRHEERVLALLGGKTQEGRRERKALEAAFGRVTGIAPAGTVVRDGELRSYVTVSTDTRTVLGWFAVNQEGGVEAAEVDTAPPALTLVAAGAGRYRPDDPTGSGPEVTVEFGTGRLTVTGPGGPYVAELAR</sequence>
<feature type="signal peptide" evidence="1">
    <location>
        <begin position="1"/>
        <end position="18"/>
    </location>
</feature>
<comment type="caution">
    <text evidence="3">The sequence shown here is derived from an EMBL/GenBank/DDBJ whole genome shotgun (WGS) entry which is preliminary data.</text>
</comment>
<dbReference type="InterPro" id="IPR050491">
    <property type="entry name" value="AmpC-like"/>
</dbReference>
<gene>
    <name evidence="3" type="ORF">Pen02_07260</name>
</gene>
<dbReference type="PANTHER" id="PTHR46825:SF9">
    <property type="entry name" value="BETA-LACTAMASE-RELATED DOMAIN-CONTAINING PROTEIN"/>
    <property type="match status" value="1"/>
</dbReference>
<dbReference type="Proteomes" id="UP000646749">
    <property type="component" value="Unassembled WGS sequence"/>
</dbReference>
<feature type="domain" description="Beta-lactamase-related" evidence="2">
    <location>
        <begin position="58"/>
        <end position="353"/>
    </location>
</feature>
<organism evidence="3 4">
    <name type="scientific">Plantactinospora endophytica</name>
    <dbReference type="NCBI Taxonomy" id="673535"/>
    <lineage>
        <taxon>Bacteria</taxon>
        <taxon>Bacillati</taxon>
        <taxon>Actinomycetota</taxon>
        <taxon>Actinomycetes</taxon>
        <taxon>Micromonosporales</taxon>
        <taxon>Micromonosporaceae</taxon>
        <taxon>Plantactinospora</taxon>
    </lineage>
</organism>
<feature type="chain" id="PRO_5046304082" description="Beta-lactamase-related domain-containing protein" evidence="1">
    <location>
        <begin position="19"/>
        <end position="562"/>
    </location>
</feature>
<dbReference type="InterPro" id="IPR001466">
    <property type="entry name" value="Beta-lactam-related"/>
</dbReference>
<reference evidence="3 4" key="1">
    <citation type="submission" date="2021-01" db="EMBL/GenBank/DDBJ databases">
        <title>Whole genome shotgun sequence of Plantactinospora endophytica NBRC 110450.</title>
        <authorList>
            <person name="Komaki H."/>
            <person name="Tamura T."/>
        </authorList>
    </citation>
    <scope>NUCLEOTIDE SEQUENCE [LARGE SCALE GENOMIC DNA]</scope>
    <source>
        <strain evidence="3 4">NBRC 110450</strain>
    </source>
</reference>
<keyword evidence="4" id="KW-1185">Reference proteome</keyword>
<evidence type="ECO:0000259" key="2">
    <source>
        <dbReference type="Pfam" id="PF00144"/>
    </source>
</evidence>
<protein>
    <recommendedName>
        <fullName evidence="2">Beta-lactamase-related domain-containing protein</fullName>
    </recommendedName>
</protein>
<dbReference type="InterPro" id="IPR012338">
    <property type="entry name" value="Beta-lactam/transpept-like"/>
</dbReference>
<dbReference type="EMBL" id="BONW01000002">
    <property type="protein sequence ID" value="GIG85790.1"/>
    <property type="molecule type" value="Genomic_DNA"/>
</dbReference>
<dbReference type="RefSeq" id="WP_203864465.1">
    <property type="nucleotide sequence ID" value="NZ_BONW01000002.1"/>
</dbReference>
<evidence type="ECO:0000256" key="1">
    <source>
        <dbReference type="SAM" id="SignalP"/>
    </source>
</evidence>
<name>A0ABQ4DTL9_9ACTN</name>
<keyword evidence="1" id="KW-0732">Signal</keyword>
<evidence type="ECO:0000313" key="3">
    <source>
        <dbReference type="EMBL" id="GIG85790.1"/>
    </source>
</evidence>
<dbReference type="PANTHER" id="PTHR46825">
    <property type="entry name" value="D-ALANYL-D-ALANINE-CARBOXYPEPTIDASE/ENDOPEPTIDASE AMPH"/>
    <property type="match status" value="1"/>
</dbReference>
<dbReference type="Gene3D" id="3.40.710.10">
    <property type="entry name" value="DD-peptidase/beta-lactamase superfamily"/>
    <property type="match status" value="1"/>
</dbReference>
<dbReference type="Pfam" id="PF00144">
    <property type="entry name" value="Beta-lactamase"/>
    <property type="match status" value="1"/>
</dbReference>